<keyword evidence="6" id="KW-0732">Signal</keyword>
<dbReference type="InterPro" id="IPR006690">
    <property type="entry name" value="OMPA-like_CS"/>
</dbReference>
<keyword evidence="2 4" id="KW-0472">Membrane</keyword>
<dbReference type="InterPro" id="IPR019734">
    <property type="entry name" value="TPR_rpt"/>
</dbReference>
<dbReference type="GO" id="GO:0009279">
    <property type="term" value="C:cell outer membrane"/>
    <property type="evidence" value="ECO:0007669"/>
    <property type="project" value="UniProtKB-SubCell"/>
</dbReference>
<dbReference type="PROSITE" id="PS51123">
    <property type="entry name" value="OMPA_2"/>
    <property type="match status" value="1"/>
</dbReference>
<dbReference type="InterPro" id="IPR006665">
    <property type="entry name" value="OmpA-like"/>
</dbReference>
<dbReference type="Gene3D" id="3.30.1330.60">
    <property type="entry name" value="OmpA-like domain"/>
    <property type="match status" value="1"/>
</dbReference>
<feature type="compositionally biased region" description="Basic and acidic residues" evidence="5">
    <location>
        <begin position="488"/>
        <end position="499"/>
    </location>
</feature>
<dbReference type="Pfam" id="PF07676">
    <property type="entry name" value="PD40"/>
    <property type="match status" value="2"/>
</dbReference>
<proteinExistence type="predicted"/>
<dbReference type="STRING" id="927664.SAMN05421780_10125"/>
<dbReference type="SUPFAM" id="SSF82171">
    <property type="entry name" value="DPP6 N-terminal domain-like"/>
    <property type="match status" value="1"/>
</dbReference>
<dbReference type="AlphaFoldDB" id="A0A1I1D905"/>
<evidence type="ECO:0000313" key="8">
    <source>
        <dbReference type="EMBL" id="SFB70862.1"/>
    </source>
</evidence>
<dbReference type="InterPro" id="IPR011990">
    <property type="entry name" value="TPR-like_helical_dom_sf"/>
</dbReference>
<evidence type="ECO:0000256" key="5">
    <source>
        <dbReference type="SAM" id="MobiDB-lite"/>
    </source>
</evidence>
<keyword evidence="9" id="KW-1185">Reference proteome</keyword>
<feature type="region of interest" description="Disordered" evidence="5">
    <location>
        <begin position="481"/>
        <end position="510"/>
    </location>
</feature>
<feature type="chain" id="PRO_5011623611" evidence="6">
    <location>
        <begin position="23"/>
        <end position="728"/>
    </location>
</feature>
<dbReference type="Pfam" id="PF00691">
    <property type="entry name" value="OmpA"/>
    <property type="match status" value="1"/>
</dbReference>
<dbReference type="PRINTS" id="PR01021">
    <property type="entry name" value="OMPADOMAIN"/>
</dbReference>
<dbReference type="EMBL" id="FOLE01000001">
    <property type="protein sequence ID" value="SFB70862.1"/>
    <property type="molecule type" value="Genomic_DNA"/>
</dbReference>
<dbReference type="OrthoDB" id="1488841at2"/>
<dbReference type="PANTHER" id="PTHR30329:SF21">
    <property type="entry name" value="LIPOPROTEIN YIAD-RELATED"/>
    <property type="match status" value="1"/>
</dbReference>
<comment type="subcellular location">
    <subcellularLocation>
        <location evidence="1">Cell outer membrane</location>
    </subcellularLocation>
</comment>
<evidence type="ECO:0000259" key="7">
    <source>
        <dbReference type="PROSITE" id="PS51123"/>
    </source>
</evidence>
<evidence type="ECO:0000256" key="6">
    <source>
        <dbReference type="SAM" id="SignalP"/>
    </source>
</evidence>
<sequence length="728" mass="81691">MSKKYLFLTFFLSLSLFGAVYAQNDKIKEAEDLILDGEEIFKFGAKRQALDMYKSAATLNPNSLKANYMTGICYLQTLNKNLALTYLLKAYELNPKYVSELSLGSELYPDQIFLIARAYHYGENFDKAIEYYELFRQNLETNQISAVARAEKKEAMRSIERKIEECKVGKEMIKHVANVSITSIAELNSEFPDYSPTINAAEDMMVFTSKRQFGMSPLVDNDLYFYEDIYVSYKKDGVWGTPELIPGINTVFNESNVGLSPDGKTMFLYKDDNNGDIFITKRQNDGSWSRPQSISENINTSDYKESSASISPDGKFLYFVSNREGGFGGSDIYVSRALSNGKWGSPQNLGNIINSPFDEESPVVSFDSKHLYFSSRGHHGMGGSDIYKADFDPEKAEWINPTNLGYPINTADDDGYYIQSSDSVRAYYASVRERGGQGDLDIFVIAPAVEDTLLAKKTEIVPETAKAVEPTPIQTIAEDTAMAANDPDPTKATKRKTTEEPTDSVPKNGESPVITLNVIVRNKNTGELMDAEVAITEGANAEGGETKRTAKGKYARDVTEEEGRHFKITIQKPDFNFEDIDVELPEFVSGKKLTFTKEIELTPAAVNVAVRLRNVYFDFAKNQLNVKKSERELGLLVNFMKDNPSVILEIAGHTDSKGKADYNLILSQRRAESIVGYLRKQGIDPSRLRPKGYGERRPLASNDDEAEGRELNRRTEFIIISKKVNRTR</sequence>
<dbReference type="SUPFAM" id="SSF103088">
    <property type="entry name" value="OmpA-like"/>
    <property type="match status" value="1"/>
</dbReference>
<protein>
    <submittedName>
        <fullName evidence="8">WD40-like Beta Propeller Repeat</fullName>
    </submittedName>
</protein>
<name>A0A1I1D905_9BACT</name>
<organism evidence="8 9">
    <name type="scientific">Flexibacter flexilis DSM 6793</name>
    <dbReference type="NCBI Taxonomy" id="927664"/>
    <lineage>
        <taxon>Bacteria</taxon>
        <taxon>Pseudomonadati</taxon>
        <taxon>Bacteroidota</taxon>
        <taxon>Cytophagia</taxon>
        <taxon>Cytophagales</taxon>
        <taxon>Flexibacteraceae</taxon>
        <taxon>Flexibacter</taxon>
    </lineage>
</organism>
<gene>
    <name evidence="8" type="ORF">SAMN05421780_10125</name>
</gene>
<evidence type="ECO:0000256" key="4">
    <source>
        <dbReference type="PROSITE-ProRule" id="PRU00473"/>
    </source>
</evidence>
<feature type="domain" description="OmpA-like" evidence="7">
    <location>
        <begin position="604"/>
        <end position="723"/>
    </location>
</feature>
<evidence type="ECO:0000256" key="3">
    <source>
        <dbReference type="ARBA" id="ARBA00023237"/>
    </source>
</evidence>
<dbReference type="InterPro" id="IPR006664">
    <property type="entry name" value="OMP_bac"/>
</dbReference>
<dbReference type="InterPro" id="IPR011042">
    <property type="entry name" value="6-blade_b-propeller_TolB-like"/>
</dbReference>
<dbReference type="SMART" id="SM00028">
    <property type="entry name" value="TPR"/>
    <property type="match status" value="3"/>
</dbReference>
<dbReference type="Gene3D" id="1.25.40.10">
    <property type="entry name" value="Tetratricopeptide repeat domain"/>
    <property type="match status" value="1"/>
</dbReference>
<evidence type="ECO:0000256" key="2">
    <source>
        <dbReference type="ARBA" id="ARBA00023136"/>
    </source>
</evidence>
<evidence type="ECO:0000256" key="1">
    <source>
        <dbReference type="ARBA" id="ARBA00004442"/>
    </source>
</evidence>
<dbReference type="SUPFAM" id="SSF48452">
    <property type="entry name" value="TPR-like"/>
    <property type="match status" value="1"/>
</dbReference>
<dbReference type="RefSeq" id="WP_091505514.1">
    <property type="nucleotide sequence ID" value="NZ_FOLE01000001.1"/>
</dbReference>
<dbReference type="PROSITE" id="PS01068">
    <property type="entry name" value="OMPA_1"/>
    <property type="match status" value="1"/>
</dbReference>
<feature type="signal peptide" evidence="6">
    <location>
        <begin position="1"/>
        <end position="22"/>
    </location>
</feature>
<dbReference type="Gene3D" id="2.120.10.30">
    <property type="entry name" value="TolB, C-terminal domain"/>
    <property type="match status" value="1"/>
</dbReference>
<reference evidence="8 9" key="1">
    <citation type="submission" date="2016-10" db="EMBL/GenBank/DDBJ databases">
        <authorList>
            <person name="de Groot N.N."/>
        </authorList>
    </citation>
    <scope>NUCLEOTIDE SEQUENCE [LARGE SCALE GENOMIC DNA]</scope>
    <source>
        <strain evidence="8 9">DSM 6793</strain>
    </source>
</reference>
<dbReference type="InterPro" id="IPR011659">
    <property type="entry name" value="WD40"/>
</dbReference>
<accession>A0A1I1D905</accession>
<dbReference type="PANTHER" id="PTHR30329">
    <property type="entry name" value="STATOR ELEMENT OF FLAGELLAR MOTOR COMPLEX"/>
    <property type="match status" value="1"/>
</dbReference>
<dbReference type="Proteomes" id="UP000199514">
    <property type="component" value="Unassembled WGS sequence"/>
</dbReference>
<dbReference type="InterPro" id="IPR050330">
    <property type="entry name" value="Bact_OuterMem_StrucFunc"/>
</dbReference>
<evidence type="ECO:0000313" key="9">
    <source>
        <dbReference type="Proteomes" id="UP000199514"/>
    </source>
</evidence>
<keyword evidence="3" id="KW-0998">Cell outer membrane</keyword>
<dbReference type="CDD" id="cd07185">
    <property type="entry name" value="OmpA_C-like"/>
    <property type="match status" value="1"/>
</dbReference>
<dbReference type="InterPro" id="IPR036737">
    <property type="entry name" value="OmpA-like_sf"/>
</dbReference>
<feature type="region of interest" description="Disordered" evidence="5">
    <location>
        <begin position="686"/>
        <end position="707"/>
    </location>
</feature>